<dbReference type="Pfam" id="PF21621">
    <property type="entry name" value="MPI_cupin_dom"/>
    <property type="match status" value="1"/>
</dbReference>
<evidence type="ECO:0000313" key="10">
    <source>
        <dbReference type="Proteomes" id="UP000276301"/>
    </source>
</evidence>
<evidence type="ECO:0000313" key="9">
    <source>
        <dbReference type="EMBL" id="RLL07724.1"/>
    </source>
</evidence>
<gene>
    <name evidence="9" type="ORF">D4A47_12890</name>
</gene>
<dbReference type="Pfam" id="PF20511">
    <property type="entry name" value="PMI_typeI_cat"/>
    <property type="match status" value="1"/>
</dbReference>
<comment type="cofactor">
    <cofactor evidence="5">
        <name>Zn(2+)</name>
        <dbReference type="ChEBI" id="CHEBI:29105"/>
    </cofactor>
    <text evidence="5">Binds 1 zinc ion per subunit.</text>
</comment>
<evidence type="ECO:0000256" key="4">
    <source>
        <dbReference type="ARBA" id="ARBA00030762"/>
    </source>
</evidence>
<evidence type="ECO:0000256" key="6">
    <source>
        <dbReference type="PIRSR" id="PIRSR036894-2"/>
    </source>
</evidence>
<feature type="domain" description="Phosphomannose isomerase type I catalytic" evidence="7">
    <location>
        <begin position="4"/>
        <end position="104"/>
    </location>
</feature>
<dbReference type="PIRSF" id="PIRSF036894">
    <property type="entry name" value="PMI_Firm_short"/>
    <property type="match status" value="1"/>
</dbReference>
<feature type="binding site" evidence="5">
    <location>
        <position position="173"/>
    </location>
    <ligand>
        <name>Zn(2+)</name>
        <dbReference type="ChEBI" id="CHEBI:29105"/>
    </ligand>
</feature>
<dbReference type="AlphaFoldDB" id="A0A498CJS9"/>
<evidence type="ECO:0000256" key="5">
    <source>
        <dbReference type="PIRSR" id="PIRSR036894-1"/>
    </source>
</evidence>
<dbReference type="PANTHER" id="PTHR42742:SF3">
    <property type="entry name" value="FRUCTOKINASE"/>
    <property type="match status" value="1"/>
</dbReference>
<dbReference type="InterPro" id="IPR014628">
    <property type="entry name" value="Man6P_isomerase_Firm_short"/>
</dbReference>
<keyword evidence="9" id="KW-0413">Isomerase</keyword>
<dbReference type="InterPro" id="IPR049071">
    <property type="entry name" value="MPI_cupin_dom"/>
</dbReference>
<feature type="binding site" evidence="5">
    <location>
        <position position="98"/>
    </location>
    <ligand>
        <name>Zn(2+)</name>
        <dbReference type="ChEBI" id="CHEBI:29105"/>
    </ligand>
</feature>
<evidence type="ECO:0000259" key="8">
    <source>
        <dbReference type="Pfam" id="PF21621"/>
    </source>
</evidence>
<evidence type="ECO:0000259" key="7">
    <source>
        <dbReference type="Pfam" id="PF20511"/>
    </source>
</evidence>
<dbReference type="InterPro" id="IPR011051">
    <property type="entry name" value="RmlC_Cupin_sf"/>
</dbReference>
<evidence type="ECO:0000256" key="2">
    <source>
        <dbReference type="ARBA" id="ARBA00022833"/>
    </source>
</evidence>
<keyword evidence="1 5" id="KW-0479">Metal-binding</keyword>
<dbReference type="SUPFAM" id="SSF51182">
    <property type="entry name" value="RmlC-like cupins"/>
    <property type="match status" value="1"/>
</dbReference>
<keyword evidence="2 5" id="KW-0862">Zinc</keyword>
<accession>A0A498CJS9</accession>
<dbReference type="Proteomes" id="UP000276301">
    <property type="component" value="Unassembled WGS sequence"/>
</dbReference>
<feature type="domain" description="Mannose-6-phosphate isomerase cupin" evidence="8">
    <location>
        <begin position="245"/>
        <end position="316"/>
    </location>
</feature>
<organism evidence="9 10">
    <name type="scientific">Anaerotruncus massiliensis</name>
    <name type="common">ex Liu et al. 2021</name>
    <dbReference type="NCBI Taxonomy" id="2321404"/>
    <lineage>
        <taxon>Bacteria</taxon>
        <taxon>Bacillati</taxon>
        <taxon>Bacillota</taxon>
        <taxon>Clostridia</taxon>
        <taxon>Eubacteriales</taxon>
        <taxon>Oscillospiraceae</taxon>
        <taxon>Anaerotruncus</taxon>
    </lineage>
</organism>
<dbReference type="EMBL" id="RCHT01000042">
    <property type="protein sequence ID" value="RLL07724.1"/>
    <property type="molecule type" value="Genomic_DNA"/>
</dbReference>
<dbReference type="InterPro" id="IPR014710">
    <property type="entry name" value="RmlC-like_jellyroll"/>
</dbReference>
<name>A0A498CJS9_9FIRM</name>
<dbReference type="GO" id="GO:0008270">
    <property type="term" value="F:zinc ion binding"/>
    <property type="evidence" value="ECO:0007669"/>
    <property type="project" value="InterPro"/>
</dbReference>
<dbReference type="GO" id="GO:0005975">
    <property type="term" value="P:carbohydrate metabolic process"/>
    <property type="evidence" value="ECO:0007669"/>
    <property type="project" value="InterPro"/>
</dbReference>
<proteinExistence type="predicted"/>
<evidence type="ECO:0000256" key="1">
    <source>
        <dbReference type="ARBA" id="ARBA00022723"/>
    </source>
</evidence>
<dbReference type="CDD" id="cd07010">
    <property type="entry name" value="cupin_PMI_type_I_N_bac"/>
    <property type="match status" value="1"/>
</dbReference>
<sequence length="319" mass="34475">MQPFRLTPACKDYLWGGTRLKTVYGKRTALPVLAESWELSAHPDGDGVIACGEFAGTPFSRFAAEHPEALGGNCAGAKEFPILIKLIDAARFLSIQVHPDDGYARRVEGGRGKTEMWYVVDCEPDAFLYFGFEREISAEEMRRRIADHTITEALHKAPVHKGDVFFIGAGTIHAIGAGILLAEIQQNSNTTYRVYDFGRVGADGKPRELHVDKALDVTLRAPAPAGAPGAEMLAETADFRLRRLAKCDYFTVDALALSGNYRREMTGDSFVSVLCTEGGAALSCGGEEFPLRAGESLFVPADAPGFALTGNGELLLTTV</sequence>
<comment type="caution">
    <text evidence="9">The sequence shown here is derived from an EMBL/GenBank/DDBJ whole genome shotgun (WGS) entry which is preliminary data.</text>
</comment>
<protein>
    <recommendedName>
        <fullName evidence="3">Phosphohexomutase</fullName>
    </recommendedName>
    <alternativeName>
        <fullName evidence="4">Phosphomannose isomerase</fullName>
    </alternativeName>
</protein>
<dbReference type="PANTHER" id="PTHR42742">
    <property type="entry name" value="TRANSCRIPTIONAL REPRESSOR MPRA"/>
    <property type="match status" value="1"/>
</dbReference>
<dbReference type="RefSeq" id="WP_121587588.1">
    <property type="nucleotide sequence ID" value="NZ_RCHT01000042.1"/>
</dbReference>
<evidence type="ECO:0000256" key="3">
    <source>
        <dbReference type="ARBA" id="ARBA00029741"/>
    </source>
</evidence>
<dbReference type="GO" id="GO:0004476">
    <property type="term" value="F:mannose-6-phosphate isomerase activity"/>
    <property type="evidence" value="ECO:0007669"/>
    <property type="project" value="InterPro"/>
</dbReference>
<reference evidence="9 10" key="1">
    <citation type="submission" date="2018-10" db="EMBL/GenBank/DDBJ databases">
        <title>Anaerotruncus faecis sp. nov., isolated from human feces.</title>
        <authorList>
            <person name="Wang Y.-J."/>
        </authorList>
    </citation>
    <scope>NUCLEOTIDE SEQUENCE [LARGE SCALE GENOMIC DNA]</scope>
    <source>
        <strain evidence="9 10">22A2-44</strain>
    </source>
</reference>
<dbReference type="InterPro" id="IPR046457">
    <property type="entry name" value="PMI_typeI_cat"/>
</dbReference>
<feature type="active site" evidence="6">
    <location>
        <position position="193"/>
    </location>
</feature>
<dbReference type="InterPro" id="IPR051804">
    <property type="entry name" value="Carb_Metab_Reg_Kinase/Isom"/>
</dbReference>
<dbReference type="Gene3D" id="2.60.120.10">
    <property type="entry name" value="Jelly Rolls"/>
    <property type="match status" value="2"/>
</dbReference>
<feature type="binding site" evidence="5">
    <location>
        <position position="115"/>
    </location>
    <ligand>
        <name>Zn(2+)</name>
        <dbReference type="ChEBI" id="CHEBI:29105"/>
    </ligand>
</feature>
<keyword evidence="10" id="KW-1185">Reference proteome</keyword>